<dbReference type="RefSeq" id="WP_034684351.1">
    <property type="nucleotide sequence ID" value="NZ_CP023049.2"/>
</dbReference>
<dbReference type="AlphaFoldDB" id="A0A086BIC0"/>
<reference evidence="1 2" key="1">
    <citation type="submission" date="2014-07" db="EMBL/GenBank/DDBJ databases">
        <title>Genome of Chryseobacterium piperi CTM.</title>
        <authorList>
            <person name="Pipes S.E."/>
            <person name="Stropko S.J."/>
            <person name="Newman J.D."/>
        </authorList>
    </citation>
    <scope>NUCLEOTIDE SEQUENCE [LARGE SCALE GENOMIC DNA]</scope>
    <source>
        <strain evidence="1 2">CTM</strain>
    </source>
</reference>
<protein>
    <submittedName>
        <fullName evidence="1">Uncharacterized protein</fullName>
    </submittedName>
</protein>
<organism evidence="1 2">
    <name type="scientific">Chryseobacterium piperi</name>
    <dbReference type="NCBI Taxonomy" id="558152"/>
    <lineage>
        <taxon>Bacteria</taxon>
        <taxon>Pseudomonadati</taxon>
        <taxon>Bacteroidota</taxon>
        <taxon>Flavobacteriia</taxon>
        <taxon>Flavobacteriales</taxon>
        <taxon>Weeksellaceae</taxon>
        <taxon>Chryseobacterium group</taxon>
        <taxon>Chryseobacterium</taxon>
    </lineage>
</organism>
<dbReference type="KEGG" id="cpip:CJF12_00960"/>
<sequence>MRYYVLLLRTTRTAGALGTVGWLGNNYYQQYQALANPEQVNRERRLGAMLGARDFTSDQVGFGVFIAIRLIHLTFGNIGEQGIGSLFNSPRAQELMRAPRTFENNRRLGVMEYQYWRGERGRGEYVWDEFMIQFGAHVNPTARAILQEGAARFRDRLN</sequence>
<dbReference type="CDD" id="cd21109">
    <property type="entry name" value="SPASM"/>
    <property type="match status" value="1"/>
</dbReference>
<comment type="caution">
    <text evidence="1">The sequence shown here is derived from an EMBL/GenBank/DDBJ whole genome shotgun (WGS) entry which is preliminary data.</text>
</comment>
<dbReference type="Proteomes" id="UP000028709">
    <property type="component" value="Unassembled WGS sequence"/>
</dbReference>
<accession>A0A086BIC0</accession>
<evidence type="ECO:0000313" key="2">
    <source>
        <dbReference type="Proteomes" id="UP000028709"/>
    </source>
</evidence>
<dbReference type="OrthoDB" id="1259007at2"/>
<name>A0A086BIC0_9FLAO</name>
<dbReference type="EMBL" id="JPRJ01000015">
    <property type="protein sequence ID" value="KFF28684.1"/>
    <property type="molecule type" value="Genomic_DNA"/>
</dbReference>
<proteinExistence type="predicted"/>
<evidence type="ECO:0000313" key="1">
    <source>
        <dbReference type="EMBL" id="KFF28684.1"/>
    </source>
</evidence>
<dbReference type="eggNOG" id="ENOG5030RGS">
    <property type="taxonomic scope" value="Bacteria"/>
</dbReference>
<gene>
    <name evidence="1" type="ORF">IQ37_09890</name>
</gene>
<keyword evidence="2" id="KW-1185">Reference proteome</keyword>